<accession>A0ABQ2CYJ9</accession>
<dbReference type="InterPro" id="IPR003593">
    <property type="entry name" value="AAA+_ATPase"/>
</dbReference>
<protein>
    <recommendedName>
        <fullName evidence="1">AAA+ ATPase domain-containing protein</fullName>
    </recommendedName>
</protein>
<dbReference type="InterPro" id="IPR027417">
    <property type="entry name" value="P-loop_NTPase"/>
</dbReference>
<dbReference type="Pfam" id="PF00004">
    <property type="entry name" value="AAA"/>
    <property type="match status" value="1"/>
</dbReference>
<dbReference type="Proteomes" id="UP000632222">
    <property type="component" value="Unassembled WGS sequence"/>
</dbReference>
<dbReference type="Gene3D" id="3.40.50.300">
    <property type="entry name" value="P-loop containing nucleotide triphosphate hydrolases"/>
    <property type="match status" value="1"/>
</dbReference>
<evidence type="ECO:0000259" key="1">
    <source>
        <dbReference type="SMART" id="SM00382"/>
    </source>
</evidence>
<organism evidence="2 3">
    <name type="scientific">Deinococcus roseus</name>
    <dbReference type="NCBI Taxonomy" id="392414"/>
    <lineage>
        <taxon>Bacteria</taxon>
        <taxon>Thermotogati</taxon>
        <taxon>Deinococcota</taxon>
        <taxon>Deinococci</taxon>
        <taxon>Deinococcales</taxon>
        <taxon>Deinococcaceae</taxon>
        <taxon>Deinococcus</taxon>
    </lineage>
</organism>
<name>A0ABQ2CYJ9_9DEIO</name>
<dbReference type="SMART" id="SM00382">
    <property type="entry name" value="AAA"/>
    <property type="match status" value="1"/>
</dbReference>
<dbReference type="EMBL" id="BMOD01000005">
    <property type="protein sequence ID" value="GGJ33313.1"/>
    <property type="molecule type" value="Genomic_DNA"/>
</dbReference>
<evidence type="ECO:0000313" key="3">
    <source>
        <dbReference type="Proteomes" id="UP000632222"/>
    </source>
</evidence>
<dbReference type="SUPFAM" id="SSF52540">
    <property type="entry name" value="P-loop containing nucleoside triphosphate hydrolases"/>
    <property type="match status" value="1"/>
</dbReference>
<dbReference type="InterPro" id="IPR003959">
    <property type="entry name" value="ATPase_AAA_core"/>
</dbReference>
<dbReference type="RefSeq" id="WP_189002489.1">
    <property type="nucleotide sequence ID" value="NZ_BMOD01000005.1"/>
</dbReference>
<evidence type="ECO:0000313" key="2">
    <source>
        <dbReference type="EMBL" id="GGJ33313.1"/>
    </source>
</evidence>
<feature type="domain" description="AAA+ ATPase" evidence="1">
    <location>
        <begin position="373"/>
        <end position="505"/>
    </location>
</feature>
<dbReference type="PANTHER" id="PTHR46411:SF3">
    <property type="entry name" value="AAA+ ATPASE DOMAIN-CONTAINING PROTEIN"/>
    <property type="match status" value="1"/>
</dbReference>
<reference evidence="3" key="1">
    <citation type="journal article" date="2019" name="Int. J. Syst. Evol. Microbiol.">
        <title>The Global Catalogue of Microorganisms (GCM) 10K type strain sequencing project: providing services to taxonomists for standard genome sequencing and annotation.</title>
        <authorList>
            <consortium name="The Broad Institute Genomics Platform"/>
            <consortium name="The Broad Institute Genome Sequencing Center for Infectious Disease"/>
            <person name="Wu L."/>
            <person name="Ma J."/>
        </authorList>
    </citation>
    <scope>NUCLEOTIDE SEQUENCE [LARGE SCALE GENOMIC DNA]</scope>
    <source>
        <strain evidence="3">JCM 14370</strain>
    </source>
</reference>
<dbReference type="CDD" id="cd19481">
    <property type="entry name" value="RecA-like_protease"/>
    <property type="match status" value="1"/>
</dbReference>
<dbReference type="PANTHER" id="PTHR46411">
    <property type="entry name" value="FAMILY ATPASE, PUTATIVE-RELATED"/>
    <property type="match status" value="1"/>
</dbReference>
<gene>
    <name evidence="2" type="ORF">GCM10008938_19490</name>
</gene>
<keyword evidence="3" id="KW-1185">Reference proteome</keyword>
<comment type="caution">
    <text evidence="2">The sequence shown here is derived from an EMBL/GenBank/DDBJ whole genome shotgun (WGS) entry which is preliminary data.</text>
</comment>
<proteinExistence type="predicted"/>
<sequence>MMDLAPFKLHFYQMLRLALPALEEQLGGFQELPFLEAYQQELSDLRPFKTPFAHPIMRLKEGLNLTDEELALVFLIGSVEEDVRFSALFEGLTGQGYPTVGLLEQWWQDYTPLPVRHLLEQWVRLGLLRFVHQEGTRLQRPVCVQPELWEVLRDHSTLERHLPESRLPVLSELFLPEGFRLPALQDVLVSGVRHSGRKTLLQATARQHQKGILLCDLTDTFHENALLAVVLDAVPLVKLPQSQDTLKLPELPLGIPVFAVSSQHQSVQTRAHRVVLNKPAPSERQRIWQQVTGQTGGITHRRLPTGNLIRQARGEDLRTSALHPSVNALPSSGSHQDLALPETVMQDLRLLEARCRFREQLGEHLPEVLVPPVGVKALFSGPSGTGKTLTARVLAGVLDMPLYRVDLSRVVSKFIGETEKNLDEVFEQAESEDVILLLDEGDALLTQRTAVGNANDRYANLETNYLLQRLEHYQGILLITTNAADRIDTAFQRRMDLVIDFPCPRAAERERIWKLHLPASHQLRPAELDFLAEQCDFTGGQIRNVVLQATLLGLQEGVPLQFQHLQHAVQREYRQMGQHPPTGEP</sequence>